<keyword evidence="1" id="KW-0472">Membrane</keyword>
<evidence type="ECO:0000256" key="1">
    <source>
        <dbReference type="SAM" id="Phobius"/>
    </source>
</evidence>
<proteinExistence type="predicted"/>
<sequence>MDRQAWIRVTAGAALLGALAWMIKWAAIMAQGASGSPVDIAAFFVGLVLVAVGSVSLTLRLTRGRSRGVTTAAAIGGAVLAVLLVPGLSIVSSAIFGEGTVAGGEGGIAVLVVVALLVGATGLRTTTPATPVPAGAPVR</sequence>
<keyword evidence="3" id="KW-1185">Reference proteome</keyword>
<reference evidence="2 3" key="1">
    <citation type="submission" date="2024-03" db="EMBL/GenBank/DDBJ databases">
        <title>Actinomycetospora sp. OC33-EN06, a novel actinomycete isolated from wild orchid (Aerides multiflora).</title>
        <authorList>
            <person name="Suriyachadkun C."/>
        </authorList>
    </citation>
    <scope>NUCLEOTIDE SEQUENCE [LARGE SCALE GENOMIC DNA]</scope>
    <source>
        <strain evidence="2 3">OC33-EN06</strain>
    </source>
</reference>
<organism evidence="2 3">
    <name type="scientific">Actinomycetospora aeridis</name>
    <dbReference type="NCBI Taxonomy" id="3129231"/>
    <lineage>
        <taxon>Bacteria</taxon>
        <taxon>Bacillati</taxon>
        <taxon>Actinomycetota</taxon>
        <taxon>Actinomycetes</taxon>
        <taxon>Pseudonocardiales</taxon>
        <taxon>Pseudonocardiaceae</taxon>
        <taxon>Actinomycetospora</taxon>
    </lineage>
</organism>
<name>A0ABU8NAH4_9PSEU</name>
<gene>
    <name evidence="2" type="ORF">WCD41_21045</name>
</gene>
<comment type="caution">
    <text evidence="2">The sequence shown here is derived from an EMBL/GenBank/DDBJ whole genome shotgun (WGS) entry which is preliminary data.</text>
</comment>
<evidence type="ECO:0000313" key="3">
    <source>
        <dbReference type="Proteomes" id="UP001370100"/>
    </source>
</evidence>
<feature type="transmembrane region" description="Helical" evidence="1">
    <location>
        <begin position="102"/>
        <end position="123"/>
    </location>
</feature>
<keyword evidence="1" id="KW-1133">Transmembrane helix</keyword>
<feature type="transmembrane region" description="Helical" evidence="1">
    <location>
        <begin position="40"/>
        <end position="59"/>
    </location>
</feature>
<dbReference type="Proteomes" id="UP001370100">
    <property type="component" value="Unassembled WGS sequence"/>
</dbReference>
<dbReference type="EMBL" id="JBBEGL010000005">
    <property type="protein sequence ID" value="MEJ2888960.1"/>
    <property type="molecule type" value="Genomic_DNA"/>
</dbReference>
<keyword evidence="1" id="KW-0812">Transmembrane</keyword>
<evidence type="ECO:0000313" key="2">
    <source>
        <dbReference type="EMBL" id="MEJ2888960.1"/>
    </source>
</evidence>
<protein>
    <submittedName>
        <fullName evidence="2">Uncharacterized protein</fullName>
    </submittedName>
</protein>
<dbReference type="RefSeq" id="WP_337716004.1">
    <property type="nucleotide sequence ID" value="NZ_JBBEGL010000005.1"/>
</dbReference>
<feature type="transmembrane region" description="Helical" evidence="1">
    <location>
        <begin position="71"/>
        <end position="96"/>
    </location>
</feature>
<accession>A0ABU8NAH4</accession>